<organism evidence="1 2">
    <name type="scientific">Glomerella acutata</name>
    <name type="common">Colletotrichum acutatum</name>
    <dbReference type="NCBI Taxonomy" id="27357"/>
    <lineage>
        <taxon>Eukaryota</taxon>
        <taxon>Fungi</taxon>
        <taxon>Dikarya</taxon>
        <taxon>Ascomycota</taxon>
        <taxon>Pezizomycotina</taxon>
        <taxon>Sordariomycetes</taxon>
        <taxon>Hypocreomycetidae</taxon>
        <taxon>Glomerellales</taxon>
        <taxon>Glomerellaceae</taxon>
        <taxon>Colletotrichum</taxon>
        <taxon>Colletotrichum acutatum species complex</taxon>
    </lineage>
</organism>
<evidence type="ECO:0000313" key="1">
    <source>
        <dbReference type="EMBL" id="KAK1711229.1"/>
    </source>
</evidence>
<dbReference type="AlphaFoldDB" id="A0AAD8X9G8"/>
<protein>
    <submittedName>
        <fullName evidence="1">Uncharacterized protein</fullName>
    </submittedName>
</protein>
<comment type="caution">
    <text evidence="1">The sequence shown here is derived from an EMBL/GenBank/DDBJ whole genome shotgun (WGS) entry which is preliminary data.</text>
</comment>
<sequence length="59" mass="6769">MLGIDFSDFGNAIVEGCISRVNLRRRFQFLASCEALGGDNGISTFHLKYHQTRYYTSYK</sequence>
<dbReference type="GeneID" id="85393350"/>
<keyword evidence="2" id="KW-1185">Reference proteome</keyword>
<evidence type="ECO:0000313" key="2">
    <source>
        <dbReference type="Proteomes" id="UP001244207"/>
    </source>
</evidence>
<proteinExistence type="predicted"/>
<reference evidence="1" key="1">
    <citation type="submission" date="2021-12" db="EMBL/GenBank/DDBJ databases">
        <title>Comparative genomics, transcriptomics and evolutionary studies reveal genomic signatures of adaptation to plant cell wall in hemibiotrophic fungi.</title>
        <authorList>
            <consortium name="DOE Joint Genome Institute"/>
            <person name="Baroncelli R."/>
            <person name="Diaz J.F."/>
            <person name="Benocci T."/>
            <person name="Peng M."/>
            <person name="Battaglia E."/>
            <person name="Haridas S."/>
            <person name="Andreopoulos W."/>
            <person name="Labutti K."/>
            <person name="Pangilinan J."/>
            <person name="Floch G.L."/>
            <person name="Makela M.R."/>
            <person name="Henrissat B."/>
            <person name="Grigoriev I.V."/>
            <person name="Crouch J.A."/>
            <person name="De Vries R.P."/>
            <person name="Sukno S.A."/>
            <person name="Thon M.R."/>
        </authorList>
    </citation>
    <scope>NUCLEOTIDE SEQUENCE</scope>
    <source>
        <strain evidence="1">CBS 112980</strain>
    </source>
</reference>
<name>A0AAD8X9G8_GLOAC</name>
<accession>A0AAD8X9G8</accession>
<gene>
    <name evidence="1" type="ORF">BDZ83DRAFT_639758</name>
</gene>
<dbReference type="Proteomes" id="UP001244207">
    <property type="component" value="Unassembled WGS sequence"/>
</dbReference>
<dbReference type="EMBL" id="JAHMHS010000161">
    <property type="protein sequence ID" value="KAK1711229.1"/>
    <property type="molecule type" value="Genomic_DNA"/>
</dbReference>
<dbReference type="RefSeq" id="XP_060359032.1">
    <property type="nucleotide sequence ID" value="XM_060509451.1"/>
</dbReference>